<dbReference type="Ensembl" id="ENSBIXT00005042948.1">
    <property type="protein sequence ID" value="ENSBIXP00005045028.1"/>
    <property type="gene ID" value="ENSBIXG00005005028.1"/>
</dbReference>
<feature type="region of interest" description="Disordered" evidence="6">
    <location>
        <begin position="88"/>
        <end position="112"/>
    </location>
</feature>
<evidence type="ECO:0000256" key="4">
    <source>
        <dbReference type="ARBA" id="ARBA00022490"/>
    </source>
</evidence>
<dbReference type="InterPro" id="IPR042946">
    <property type="entry name" value="CMBL"/>
</dbReference>
<dbReference type="InterPro" id="IPR029058">
    <property type="entry name" value="AB_hydrolase_fold"/>
</dbReference>
<organism evidence="8 9">
    <name type="scientific">Bos indicus x Bos taurus</name>
    <name type="common">Hybrid cattle</name>
    <dbReference type="NCBI Taxonomy" id="30522"/>
    <lineage>
        <taxon>Eukaryota</taxon>
        <taxon>Metazoa</taxon>
        <taxon>Chordata</taxon>
        <taxon>Craniata</taxon>
        <taxon>Vertebrata</taxon>
        <taxon>Euteleostomi</taxon>
        <taxon>Mammalia</taxon>
        <taxon>Eutheria</taxon>
        <taxon>Laurasiatheria</taxon>
        <taxon>Artiodactyla</taxon>
        <taxon>Ruminantia</taxon>
        <taxon>Pecora</taxon>
        <taxon>Bovidae</taxon>
        <taxon>Bovinae</taxon>
        <taxon>Bos</taxon>
    </lineage>
</organism>
<sequence>MGVSEVTAGPPSPIAGNSSALPSPISSPSSNQYPLLACSLDASPCASYCTAPLDFQDTVRGSRSSSSWSTSLLPPSLLLPPSSSSLLLPPGLPAPPSDSGLPGGWNPGRPLARRNPAALRHRVHFRLGRRRLPPRLVPDRLPRVPQGCRAALSCPVSSSSRGGQRSSGGWRRTIVPDFFVGQEPWHPSGDWSTFPEWLKTRNARKIDKEFDAVLKYLKQQCHTKRIGVVGFCWGGTAVHHLMLKHPELRAGVSVYGIIKDAEDVYGLKNPTLFIFAENDAVIPLEQVSLLTQKLKEHCKVEYQIKTFSGQTHGFVHRKREDCSPEDKPYIDEARRNLLEWLNKYV</sequence>
<name>A0A4W2ILE9_BOBOX</name>
<accession>A0A4W2ILE9</accession>
<proteinExistence type="inferred from homology"/>
<evidence type="ECO:0000256" key="5">
    <source>
        <dbReference type="ARBA" id="ARBA00022801"/>
    </source>
</evidence>
<feature type="domain" description="Dienelactone hydrolase" evidence="7">
    <location>
        <begin position="174"/>
        <end position="344"/>
    </location>
</feature>
<dbReference type="SUPFAM" id="SSF53474">
    <property type="entry name" value="alpha/beta-Hydrolases"/>
    <property type="match status" value="1"/>
</dbReference>
<dbReference type="Pfam" id="PF01738">
    <property type="entry name" value="DLH"/>
    <property type="match status" value="1"/>
</dbReference>
<evidence type="ECO:0000259" key="7">
    <source>
        <dbReference type="Pfam" id="PF01738"/>
    </source>
</evidence>
<dbReference type="GO" id="GO:0005829">
    <property type="term" value="C:cytosol"/>
    <property type="evidence" value="ECO:0007669"/>
    <property type="project" value="UniProtKB-SubCell"/>
</dbReference>
<dbReference type="GO" id="GO:0016787">
    <property type="term" value="F:hydrolase activity"/>
    <property type="evidence" value="ECO:0007669"/>
    <property type="project" value="UniProtKB-KW"/>
</dbReference>
<keyword evidence="4" id="KW-0963">Cytoplasm</keyword>
<dbReference type="Gene3D" id="3.40.50.1820">
    <property type="entry name" value="alpha/beta hydrolase"/>
    <property type="match status" value="1"/>
</dbReference>
<protein>
    <recommendedName>
        <fullName evidence="3">Carboxymethylenebutenolidase homolog</fullName>
    </recommendedName>
</protein>
<gene>
    <name evidence="8" type="primary">CMBL</name>
</gene>
<evidence type="ECO:0000313" key="8">
    <source>
        <dbReference type="Ensembl" id="ENSBIXP00005045028.1"/>
    </source>
</evidence>
<dbReference type="Proteomes" id="UP000429181">
    <property type="component" value="Chromosome 20"/>
</dbReference>
<keyword evidence="5" id="KW-0378">Hydrolase</keyword>
<feature type="region of interest" description="Disordered" evidence="6">
    <location>
        <begin position="1"/>
        <end position="26"/>
    </location>
</feature>
<evidence type="ECO:0000313" key="9">
    <source>
        <dbReference type="Proteomes" id="UP000429181"/>
    </source>
</evidence>
<comment type="similarity">
    <text evidence="2">Belongs to the dienelactone hydrolase family.</text>
</comment>
<dbReference type="PANTHER" id="PTHR46812:SF1">
    <property type="entry name" value="CARBOXYMETHYLENEBUTENOLIDASE HOMOLOG"/>
    <property type="match status" value="1"/>
</dbReference>
<reference evidence="8 9" key="1">
    <citation type="submission" date="2018-11" db="EMBL/GenBank/DDBJ databases">
        <title>Haplotype-resolved cattle genomes.</title>
        <authorList>
            <person name="Low W.Y."/>
            <person name="Tearle R."/>
            <person name="Bickhart D.M."/>
            <person name="Rosen B.D."/>
            <person name="Koren S."/>
            <person name="Rhie A."/>
            <person name="Hiendleder S."/>
            <person name="Phillippy A.M."/>
            <person name="Smith T.P.L."/>
            <person name="Williams J.L."/>
        </authorList>
    </citation>
    <scope>NUCLEOTIDE SEQUENCE [LARGE SCALE GENOMIC DNA]</scope>
</reference>
<reference evidence="8" key="2">
    <citation type="submission" date="2025-08" db="UniProtKB">
        <authorList>
            <consortium name="Ensembl"/>
        </authorList>
    </citation>
    <scope>IDENTIFICATION</scope>
</reference>
<dbReference type="AlphaFoldDB" id="A0A4W2ILE9"/>
<evidence type="ECO:0000256" key="6">
    <source>
        <dbReference type="SAM" id="MobiDB-lite"/>
    </source>
</evidence>
<dbReference type="GeneTree" id="ENSGT00390000000183"/>
<evidence type="ECO:0000256" key="1">
    <source>
        <dbReference type="ARBA" id="ARBA00004514"/>
    </source>
</evidence>
<dbReference type="PANTHER" id="PTHR46812">
    <property type="entry name" value="CARBOXYMETHYLENEBUTENOLIDASE HOMOLOG"/>
    <property type="match status" value="1"/>
</dbReference>
<comment type="subcellular location">
    <subcellularLocation>
        <location evidence="1">Cytoplasm</location>
        <location evidence="1">Cytosol</location>
    </subcellularLocation>
</comment>
<evidence type="ECO:0000256" key="3">
    <source>
        <dbReference type="ARBA" id="ARBA00014180"/>
    </source>
</evidence>
<evidence type="ECO:0000256" key="2">
    <source>
        <dbReference type="ARBA" id="ARBA00008456"/>
    </source>
</evidence>
<dbReference type="InterPro" id="IPR002925">
    <property type="entry name" value="Dienelactn_hydro"/>
</dbReference>